<dbReference type="OrthoDB" id="9772456at2"/>
<feature type="binding site" evidence="6">
    <location>
        <position position="122"/>
    </location>
    <ligand>
        <name>Mg(2+)</name>
        <dbReference type="ChEBI" id="CHEBI:18420"/>
        <label>1</label>
        <note>catalytic</note>
    </ligand>
</feature>
<reference evidence="8" key="1">
    <citation type="submission" date="2017-11" db="EMBL/GenBank/DDBJ databases">
        <authorList>
            <person name="Seth-Smith MB H."/>
        </authorList>
    </citation>
    <scope>NUCLEOTIDE SEQUENCE [LARGE SCALE GENOMIC DNA]</scope>
</reference>
<keyword evidence="4" id="KW-0378">Hydrolase</keyword>
<dbReference type="PROSITE" id="PS00629">
    <property type="entry name" value="IMP_1"/>
    <property type="match status" value="1"/>
</dbReference>
<dbReference type="Proteomes" id="UP000244926">
    <property type="component" value="Chromosome I"/>
</dbReference>
<protein>
    <submittedName>
        <fullName evidence="7">3'(2'),5'-bisphosphate nucleotidase CysQ,adenosine-3'(2'),5'-bisphosphate nucleotidase,3'(2'),5'-bisphosphate nucleotidase,Inositol monophosphatase family</fullName>
    </submittedName>
</protein>
<accession>A0A2R8FC82</accession>
<dbReference type="Pfam" id="PF00459">
    <property type="entry name" value="Inositol_P"/>
    <property type="match status" value="1"/>
</dbReference>
<dbReference type="GO" id="GO:0000105">
    <property type="term" value="P:L-histidine biosynthetic process"/>
    <property type="evidence" value="ECO:0007669"/>
    <property type="project" value="TreeGrafter"/>
</dbReference>
<evidence type="ECO:0000256" key="4">
    <source>
        <dbReference type="ARBA" id="ARBA00022801"/>
    </source>
</evidence>
<gene>
    <name evidence="7" type="primary">cysQ</name>
    <name evidence="7" type="ORF">C10C_0893</name>
</gene>
<comment type="similarity">
    <text evidence="2">Belongs to the inositol monophosphatase superfamily.</text>
</comment>
<evidence type="ECO:0000256" key="1">
    <source>
        <dbReference type="ARBA" id="ARBA00001946"/>
    </source>
</evidence>
<keyword evidence="8" id="KW-1185">Reference proteome</keyword>
<dbReference type="KEGG" id="csee:C10C_0893"/>
<dbReference type="CDD" id="cd01517">
    <property type="entry name" value="PAP_phosphatase"/>
    <property type="match status" value="1"/>
</dbReference>
<name>A0A2R8FC82_9CHLA</name>
<dbReference type="RefSeq" id="WP_108896965.1">
    <property type="nucleotide sequence ID" value="NZ_LT993738.1"/>
</dbReference>
<comment type="cofactor">
    <cofactor evidence="1 6">
        <name>Mg(2+)</name>
        <dbReference type="ChEBI" id="CHEBI:18420"/>
    </cofactor>
</comment>
<dbReference type="InterPro" id="IPR020583">
    <property type="entry name" value="Inositol_monoP_metal-BS"/>
</dbReference>
<dbReference type="Gene3D" id="3.40.190.80">
    <property type="match status" value="1"/>
</dbReference>
<dbReference type="SUPFAM" id="SSF56655">
    <property type="entry name" value="Carbohydrate phosphatase"/>
    <property type="match status" value="1"/>
</dbReference>
<evidence type="ECO:0000256" key="5">
    <source>
        <dbReference type="ARBA" id="ARBA00022842"/>
    </source>
</evidence>
<proteinExistence type="inferred from homology"/>
<dbReference type="InterPro" id="IPR051090">
    <property type="entry name" value="Inositol_monoP_superfamily"/>
</dbReference>
<keyword evidence="3 6" id="KW-0479">Metal-binding</keyword>
<dbReference type="Gene3D" id="3.30.540.10">
    <property type="entry name" value="Fructose-1,6-Bisphosphatase, subunit A, domain 1"/>
    <property type="match status" value="1"/>
</dbReference>
<evidence type="ECO:0000256" key="6">
    <source>
        <dbReference type="PIRSR" id="PIRSR600760-2"/>
    </source>
</evidence>
<keyword evidence="5 6" id="KW-0460">Magnesium</keyword>
<dbReference type="PANTHER" id="PTHR43200:SF6">
    <property type="entry name" value="3'(2'),5'-BISPHOSPHATE NUCLEOTIDASE"/>
    <property type="match status" value="1"/>
</dbReference>
<feature type="binding site" evidence="6">
    <location>
        <position position="123"/>
    </location>
    <ligand>
        <name>Mg(2+)</name>
        <dbReference type="ChEBI" id="CHEBI:18420"/>
        <label>1</label>
        <note>catalytic</note>
    </ligand>
</feature>
<feature type="binding site" evidence="6">
    <location>
        <position position="256"/>
    </location>
    <ligand>
        <name>Mg(2+)</name>
        <dbReference type="ChEBI" id="CHEBI:18420"/>
        <label>1</label>
        <note>catalytic</note>
    </ligand>
</feature>
<evidence type="ECO:0000256" key="3">
    <source>
        <dbReference type="ARBA" id="ARBA00022723"/>
    </source>
</evidence>
<evidence type="ECO:0000256" key="2">
    <source>
        <dbReference type="ARBA" id="ARBA00009759"/>
    </source>
</evidence>
<dbReference type="EMBL" id="LT993738">
    <property type="protein sequence ID" value="SPN74030.1"/>
    <property type="molecule type" value="Genomic_DNA"/>
</dbReference>
<feature type="binding site" evidence="6">
    <location>
        <position position="120"/>
    </location>
    <ligand>
        <name>Mg(2+)</name>
        <dbReference type="ChEBI" id="CHEBI:18420"/>
        <label>1</label>
        <note>catalytic</note>
    </ligand>
</feature>
<organism evidence="7 8">
    <name type="scientific">Chlamydia serpentis</name>
    <dbReference type="NCBI Taxonomy" id="1967782"/>
    <lineage>
        <taxon>Bacteria</taxon>
        <taxon>Pseudomonadati</taxon>
        <taxon>Chlamydiota</taxon>
        <taxon>Chlamydiia</taxon>
        <taxon>Chlamydiales</taxon>
        <taxon>Chlamydiaceae</taxon>
        <taxon>Chlamydia/Chlamydophila group</taxon>
        <taxon>Chlamydia</taxon>
    </lineage>
</organism>
<evidence type="ECO:0000313" key="8">
    <source>
        <dbReference type="Proteomes" id="UP000244926"/>
    </source>
</evidence>
<dbReference type="PANTHER" id="PTHR43200">
    <property type="entry name" value="PHOSPHATASE"/>
    <property type="match status" value="1"/>
</dbReference>
<dbReference type="InterPro" id="IPR000760">
    <property type="entry name" value="Inositol_monophosphatase-like"/>
</dbReference>
<dbReference type="GO" id="GO:0016791">
    <property type="term" value="F:phosphatase activity"/>
    <property type="evidence" value="ECO:0007669"/>
    <property type="project" value="UniProtKB-ARBA"/>
</dbReference>
<sequence length="327" mass="36683">MPFQLPNCQNIVESVVTEIITELLNYRKERPLIPSWGKPDGSFITAADYGSQYYLKRELAQAFPDIPFIGEEVLSPNEDHKKISEILKFTHQLAPLTSSEDLFSNLTPPPSPTSLFWLVDPIDGTTGFIKHRAFAVAVSLIYEYQPILSVMACPSYNYTFKVYSAAKSHGLSILHSENLGRRILYDGRKPTRQFCEASLAALNQQHHATRKLSLGLPNTPSPRRLESQYKYALVAEGAVDFFIRYPFIHSPARAWDHVPGAFLVEEAGGKVTDALGVPLEYNKETLLLNNHPVILASGNQEIHETTLTAIQSQLNIVFSDNLLHYEV</sequence>
<feature type="binding site" evidence="6">
    <location>
        <position position="71"/>
    </location>
    <ligand>
        <name>Mg(2+)</name>
        <dbReference type="ChEBI" id="CHEBI:18420"/>
        <label>1</label>
        <note>catalytic</note>
    </ligand>
</feature>
<dbReference type="GO" id="GO:0046872">
    <property type="term" value="F:metal ion binding"/>
    <property type="evidence" value="ECO:0007669"/>
    <property type="project" value="UniProtKB-KW"/>
</dbReference>
<evidence type="ECO:0000313" key="7">
    <source>
        <dbReference type="EMBL" id="SPN74030.1"/>
    </source>
</evidence>
<dbReference type="AlphaFoldDB" id="A0A2R8FC82"/>